<evidence type="ECO:0000313" key="3">
    <source>
        <dbReference type="Proteomes" id="UP001171902"/>
    </source>
</evidence>
<gene>
    <name evidence="2" type="ORF">QWI33_04355</name>
</gene>
<evidence type="ECO:0000313" key="2">
    <source>
        <dbReference type="EMBL" id="MDN3238946.1"/>
    </source>
</evidence>
<dbReference type="RefSeq" id="WP_289955275.1">
    <property type="nucleotide sequence ID" value="NZ_JAUEMJ010000001.1"/>
</dbReference>
<sequence>MNTEMTPRRARRTAALLGGTFATVLALAACGGNSDTPDGAVENFLDNGIEDLVGAMVDGDADKAGEVAEEYFCDDDVASVKEAAGMFAELSEEERKEALEGADDAFADVDDMKYEIGEVNEDGDTATVEVSITAGGETSDETLDMVKEDDAWKICGWMG</sequence>
<dbReference type="InterPro" id="IPR032710">
    <property type="entry name" value="NTF2-like_dom_sf"/>
</dbReference>
<accession>A0ABT7YJY8</accession>
<dbReference type="Pfam" id="PF12893">
    <property type="entry name" value="Lumazine_bd_2"/>
    <property type="match status" value="1"/>
</dbReference>
<comment type="caution">
    <text evidence="2">The sequence shown here is derived from an EMBL/GenBank/DDBJ whole genome shotgun (WGS) entry which is preliminary data.</text>
</comment>
<dbReference type="Proteomes" id="UP001171902">
    <property type="component" value="Unassembled WGS sequence"/>
</dbReference>
<dbReference type="SUPFAM" id="SSF54427">
    <property type="entry name" value="NTF2-like"/>
    <property type="match status" value="1"/>
</dbReference>
<keyword evidence="3" id="KW-1185">Reference proteome</keyword>
<feature type="chain" id="PRO_5045094276" evidence="1">
    <location>
        <begin position="29"/>
        <end position="159"/>
    </location>
</feature>
<dbReference type="Gene3D" id="3.10.450.50">
    <property type="match status" value="1"/>
</dbReference>
<name>A0ABT7YJY8_9ACTN</name>
<proteinExistence type="predicted"/>
<dbReference type="InterPro" id="IPR039437">
    <property type="entry name" value="FrzH/put_lumazine-bd"/>
</dbReference>
<protein>
    <submittedName>
        <fullName evidence="2">DUF4878 domain-containing protein</fullName>
    </submittedName>
</protein>
<feature type="signal peptide" evidence="1">
    <location>
        <begin position="1"/>
        <end position="28"/>
    </location>
</feature>
<reference evidence="2" key="1">
    <citation type="submission" date="2023-06" db="EMBL/GenBank/DDBJ databases">
        <title>Gycomyces niveus sp.nov., a novel actinomycete isolated from soil in Shouguang.</title>
        <authorList>
            <person name="Yang X."/>
            <person name="Zhao J."/>
        </authorList>
    </citation>
    <scope>NUCLEOTIDE SEQUENCE</scope>
    <source>
        <strain evidence="2">NEAU C2</strain>
    </source>
</reference>
<evidence type="ECO:0000256" key="1">
    <source>
        <dbReference type="SAM" id="SignalP"/>
    </source>
</evidence>
<keyword evidence="1" id="KW-0732">Signal</keyword>
<dbReference type="EMBL" id="JAUEMJ010000001">
    <property type="protein sequence ID" value="MDN3238946.1"/>
    <property type="molecule type" value="Genomic_DNA"/>
</dbReference>
<organism evidence="2 3">
    <name type="scientific">Glycomyces tritici</name>
    <dbReference type="NCBI Taxonomy" id="2665176"/>
    <lineage>
        <taxon>Bacteria</taxon>
        <taxon>Bacillati</taxon>
        <taxon>Actinomycetota</taxon>
        <taxon>Actinomycetes</taxon>
        <taxon>Glycomycetales</taxon>
        <taxon>Glycomycetaceae</taxon>
        <taxon>Glycomyces</taxon>
    </lineage>
</organism>